<dbReference type="GO" id="GO:0015774">
    <property type="term" value="P:polysaccharide transport"/>
    <property type="evidence" value="ECO:0007669"/>
    <property type="project" value="InterPro"/>
</dbReference>
<name>A0A4Y6UAJ7_9PROT</name>
<feature type="region of interest" description="Disordered" evidence="1">
    <location>
        <begin position="1"/>
        <end position="30"/>
    </location>
</feature>
<dbReference type="InterPro" id="IPR007833">
    <property type="entry name" value="Capsule_polysaccharide_synth"/>
</dbReference>
<evidence type="ECO:0008006" key="4">
    <source>
        <dbReference type="Google" id="ProtNLM"/>
    </source>
</evidence>
<dbReference type="EMBL" id="CP038231">
    <property type="protein sequence ID" value="QDH13411.1"/>
    <property type="molecule type" value="Genomic_DNA"/>
</dbReference>
<dbReference type="CDD" id="cd16439">
    <property type="entry name" value="beta_Kdo_transferase_KpsC_2"/>
    <property type="match status" value="1"/>
</dbReference>
<gene>
    <name evidence="2" type="ORF">E3E12_03430</name>
</gene>
<evidence type="ECO:0000256" key="1">
    <source>
        <dbReference type="SAM" id="MobiDB-lite"/>
    </source>
</evidence>
<reference evidence="2 3" key="1">
    <citation type="submission" date="2019-03" db="EMBL/GenBank/DDBJ databases">
        <title>The complete genome sequence of Swingsia_sp. F3b2 LMG30590(T).</title>
        <authorList>
            <person name="Chua K.-O."/>
            <person name="Chan K.-G."/>
            <person name="See-Too W.-S."/>
        </authorList>
    </citation>
    <scope>NUCLEOTIDE SEQUENCE [LARGE SCALE GENOMIC DNA]</scope>
    <source>
        <strain evidence="2 3">F3b2</strain>
    </source>
</reference>
<accession>A0A4Y6UAJ7</accession>
<dbReference type="Pfam" id="PF05159">
    <property type="entry name" value="Capsule_synth"/>
    <property type="match status" value="1"/>
</dbReference>
<dbReference type="OrthoDB" id="543755at2"/>
<dbReference type="Proteomes" id="UP000318709">
    <property type="component" value="Chromosome"/>
</dbReference>
<sequence>MKHPMHTPGEHTEGFGMTSQQPPLANKPDQASFWTSDRPYLCPPPFRASQPKGWFRQTASQPAPILRTMVTPLQPLSHWQGQADQALTTHVLACLRETAVGGAFWLAPRKPMFLESQSSPPFPQTNAKTAWFLLDPACPRETLLSCKAELLSTEPDGPSPNDGGLGYKWRAVAATPRLFEGACLPAALAVQNLDSPNQRDQAVAALVAGVPVWWLDGTSEQFKPLKAANVVDWLHHGHLYRSPWNGQPCSLDDHLQQLAEWASLLRGNQDLSVVAGIAWWKRQRIKAFFPQAPMIGKKAKAAFQPGVSLLPVPVLGPGKTNWRKALRLLERSRTPSTPPKAWWAGWASRINIQCPENCPTPARVEDGFIRSQGLGSGFAPPCSIIVDRQGIYFDPSGPSDLEEMLENAPLPPQLLKRAALLRQRLVAEGISKYGRTIAQNGLARLGAKPANNPPKPIILVPGQVGDDLSVLKGGGKIKSNAALLEAVRAANPNSRIIYRPHPDVTAGHRQGHVPAAVLARCVDEISSHSSILEAINHADEVHVLTSLAGFEALLRHKKVVTYGQPFYSGWGLTDDLAPPISRRNRRLTLDGLVAATLILYPRYIDPATNLPCPPETLLDRFKEGLGKPGWVEHVRHWQGKATMFLRKLLKGTSM</sequence>
<evidence type="ECO:0000313" key="3">
    <source>
        <dbReference type="Proteomes" id="UP000318709"/>
    </source>
</evidence>
<proteinExistence type="predicted"/>
<dbReference type="GO" id="GO:0000271">
    <property type="term" value="P:polysaccharide biosynthetic process"/>
    <property type="evidence" value="ECO:0007669"/>
    <property type="project" value="InterPro"/>
</dbReference>
<keyword evidence="3" id="KW-1185">Reference proteome</keyword>
<organism evidence="2 3">
    <name type="scientific">Formicincola oecophyllae</name>
    <dbReference type="NCBI Taxonomy" id="2558361"/>
    <lineage>
        <taxon>Bacteria</taxon>
        <taxon>Pseudomonadati</taxon>
        <taxon>Pseudomonadota</taxon>
        <taxon>Alphaproteobacteria</taxon>
        <taxon>Acetobacterales</taxon>
        <taxon>Acetobacteraceae</taxon>
        <taxon>Formicincola</taxon>
    </lineage>
</organism>
<dbReference type="KEGG" id="swf:E3E12_03430"/>
<dbReference type="AlphaFoldDB" id="A0A4Y6UAJ7"/>
<protein>
    <recommendedName>
        <fullName evidence="4">Beta-3-deoxy-D-manno-oct-2-ulosonic acid transferase</fullName>
    </recommendedName>
</protein>
<evidence type="ECO:0000313" key="2">
    <source>
        <dbReference type="EMBL" id="QDH13411.1"/>
    </source>
</evidence>